<dbReference type="SMART" id="SM00904">
    <property type="entry name" value="Flavokinase"/>
    <property type="match status" value="1"/>
</dbReference>
<dbReference type="SUPFAM" id="SSF82114">
    <property type="entry name" value="Riboflavin kinase-like"/>
    <property type="match status" value="1"/>
</dbReference>
<keyword evidence="3" id="KW-0288">FMN</keyword>
<dbReference type="EMBL" id="MGAU01000057">
    <property type="protein sequence ID" value="OGK53569.1"/>
    <property type="molecule type" value="Genomic_DNA"/>
</dbReference>
<dbReference type="InterPro" id="IPR023465">
    <property type="entry name" value="Riboflavin_kinase_dom_sf"/>
</dbReference>
<keyword evidence="6" id="KW-0067">ATP-binding</keyword>
<organism evidence="9 10">
    <name type="scientific">Candidatus Roizmanbacteria bacterium RIFCSPLOWO2_01_FULL_45_11</name>
    <dbReference type="NCBI Taxonomy" id="1802070"/>
    <lineage>
        <taxon>Bacteria</taxon>
        <taxon>Candidatus Roizmaniibacteriota</taxon>
    </lineage>
</organism>
<evidence type="ECO:0000313" key="9">
    <source>
        <dbReference type="EMBL" id="OGK53569.1"/>
    </source>
</evidence>
<evidence type="ECO:0000256" key="1">
    <source>
        <dbReference type="ARBA" id="ARBA00012105"/>
    </source>
</evidence>
<dbReference type="PANTHER" id="PTHR22749">
    <property type="entry name" value="RIBOFLAVIN KINASE/FMN ADENYLYLTRANSFERASE"/>
    <property type="match status" value="1"/>
</dbReference>
<evidence type="ECO:0000313" key="10">
    <source>
        <dbReference type="Proteomes" id="UP000178486"/>
    </source>
</evidence>
<keyword evidence="2" id="KW-0285">Flavoprotein</keyword>
<comment type="caution">
    <text evidence="9">The sequence shown here is derived from an EMBL/GenBank/DDBJ whole genome shotgun (WGS) entry which is preliminary data.</text>
</comment>
<dbReference type="Gene3D" id="2.40.30.30">
    <property type="entry name" value="Riboflavin kinase-like"/>
    <property type="match status" value="1"/>
</dbReference>
<dbReference type="Proteomes" id="UP000178486">
    <property type="component" value="Unassembled WGS sequence"/>
</dbReference>
<protein>
    <recommendedName>
        <fullName evidence="1">riboflavin kinase</fullName>
        <ecNumber evidence="1">2.7.1.26</ecNumber>
    </recommendedName>
</protein>
<evidence type="ECO:0000256" key="3">
    <source>
        <dbReference type="ARBA" id="ARBA00022643"/>
    </source>
</evidence>
<dbReference type="GO" id="GO:0009231">
    <property type="term" value="P:riboflavin biosynthetic process"/>
    <property type="evidence" value="ECO:0007669"/>
    <property type="project" value="InterPro"/>
</dbReference>
<dbReference type="EC" id="2.7.1.26" evidence="1"/>
<evidence type="ECO:0000259" key="8">
    <source>
        <dbReference type="SMART" id="SM00904"/>
    </source>
</evidence>
<accession>A0A1F7JD81</accession>
<feature type="domain" description="Riboflavin kinase" evidence="8">
    <location>
        <begin position="1"/>
        <end position="121"/>
    </location>
</feature>
<sequence length="125" mass="14023">MKKNHVIVGEVMSGKKRGKDLGFPTANIALSEDIEEGIYISRTDAGSGWLPSVTFIGAAETFGEHDIKSETYVLDFNENLYGKTLAVELLKKIRGSEAFESVEKLIDRMNEDVRKTREYFQEASD</sequence>
<gene>
    <name evidence="9" type="ORF">A3B56_01335</name>
</gene>
<evidence type="ECO:0000256" key="6">
    <source>
        <dbReference type="ARBA" id="ARBA00022840"/>
    </source>
</evidence>
<comment type="catalytic activity">
    <reaction evidence="7">
        <text>riboflavin + ATP = FMN + ADP + H(+)</text>
        <dbReference type="Rhea" id="RHEA:14357"/>
        <dbReference type="ChEBI" id="CHEBI:15378"/>
        <dbReference type="ChEBI" id="CHEBI:30616"/>
        <dbReference type="ChEBI" id="CHEBI:57986"/>
        <dbReference type="ChEBI" id="CHEBI:58210"/>
        <dbReference type="ChEBI" id="CHEBI:456216"/>
        <dbReference type="EC" id="2.7.1.26"/>
    </reaction>
</comment>
<evidence type="ECO:0000256" key="5">
    <source>
        <dbReference type="ARBA" id="ARBA00022741"/>
    </source>
</evidence>
<dbReference type="Pfam" id="PF01687">
    <property type="entry name" value="Flavokinase"/>
    <property type="match status" value="1"/>
</dbReference>
<dbReference type="GO" id="GO:0008531">
    <property type="term" value="F:riboflavin kinase activity"/>
    <property type="evidence" value="ECO:0007669"/>
    <property type="project" value="UniProtKB-EC"/>
</dbReference>
<evidence type="ECO:0000256" key="4">
    <source>
        <dbReference type="ARBA" id="ARBA00022679"/>
    </source>
</evidence>
<dbReference type="GO" id="GO:0005524">
    <property type="term" value="F:ATP binding"/>
    <property type="evidence" value="ECO:0007669"/>
    <property type="project" value="UniProtKB-KW"/>
</dbReference>
<evidence type="ECO:0000256" key="7">
    <source>
        <dbReference type="ARBA" id="ARBA00047880"/>
    </source>
</evidence>
<name>A0A1F7JD81_9BACT</name>
<evidence type="ECO:0000256" key="2">
    <source>
        <dbReference type="ARBA" id="ARBA00022630"/>
    </source>
</evidence>
<keyword evidence="4" id="KW-0808">Transferase</keyword>
<reference evidence="9 10" key="1">
    <citation type="journal article" date="2016" name="Nat. Commun.">
        <title>Thousands of microbial genomes shed light on interconnected biogeochemical processes in an aquifer system.</title>
        <authorList>
            <person name="Anantharaman K."/>
            <person name="Brown C.T."/>
            <person name="Hug L.A."/>
            <person name="Sharon I."/>
            <person name="Castelle C.J."/>
            <person name="Probst A.J."/>
            <person name="Thomas B.C."/>
            <person name="Singh A."/>
            <person name="Wilkins M.J."/>
            <person name="Karaoz U."/>
            <person name="Brodie E.L."/>
            <person name="Williams K.H."/>
            <person name="Hubbard S.S."/>
            <person name="Banfield J.F."/>
        </authorList>
    </citation>
    <scope>NUCLEOTIDE SEQUENCE [LARGE SCALE GENOMIC DNA]</scope>
</reference>
<dbReference type="InterPro" id="IPR015865">
    <property type="entry name" value="Riboflavin_kinase_bac/euk"/>
</dbReference>
<dbReference type="AlphaFoldDB" id="A0A1F7JD81"/>
<proteinExistence type="predicted"/>
<dbReference type="InterPro" id="IPR023468">
    <property type="entry name" value="Riboflavin_kinase"/>
</dbReference>
<keyword evidence="5" id="KW-0547">Nucleotide-binding</keyword>
<dbReference type="GO" id="GO:0009398">
    <property type="term" value="P:FMN biosynthetic process"/>
    <property type="evidence" value="ECO:0007669"/>
    <property type="project" value="TreeGrafter"/>
</dbReference>
<dbReference type="PANTHER" id="PTHR22749:SF6">
    <property type="entry name" value="RIBOFLAVIN KINASE"/>
    <property type="match status" value="1"/>
</dbReference>